<dbReference type="GO" id="GO:0002098">
    <property type="term" value="P:tRNA wobble uridine modification"/>
    <property type="evidence" value="ECO:0007669"/>
    <property type="project" value="InterPro"/>
</dbReference>
<dbReference type="EMBL" id="FUWR01000003">
    <property type="protein sequence ID" value="SJZ57094.1"/>
    <property type="molecule type" value="Genomic_DNA"/>
</dbReference>
<dbReference type="SUPFAM" id="SSF52540">
    <property type="entry name" value="P-loop containing nucleoside triphosphate hydrolases"/>
    <property type="match status" value="1"/>
</dbReference>
<dbReference type="InterPro" id="IPR017582">
    <property type="entry name" value="SelU"/>
</dbReference>
<dbReference type="SMART" id="SM00450">
    <property type="entry name" value="RHOD"/>
    <property type="match status" value="1"/>
</dbReference>
<dbReference type="Proteomes" id="UP000190102">
    <property type="component" value="Unassembled WGS sequence"/>
</dbReference>
<dbReference type="GO" id="GO:0043828">
    <property type="term" value="F:tRNA 2-selenouridine synthase activity"/>
    <property type="evidence" value="ECO:0007669"/>
    <property type="project" value="InterPro"/>
</dbReference>
<dbReference type="PANTHER" id="PTHR30401:SF0">
    <property type="entry name" value="TRNA 2-SELENOURIDINE SYNTHASE"/>
    <property type="match status" value="1"/>
</dbReference>
<reference evidence="4" key="1">
    <citation type="submission" date="2017-02" db="EMBL/GenBank/DDBJ databases">
        <authorList>
            <person name="Varghese N."/>
            <person name="Submissions S."/>
        </authorList>
    </citation>
    <scope>NUCLEOTIDE SEQUENCE [LARGE SCALE GENOMIC DNA]</scope>
    <source>
        <strain evidence="4">ATCC BAA-34</strain>
    </source>
</reference>
<dbReference type="Gene3D" id="3.40.50.300">
    <property type="entry name" value="P-loop containing nucleotide triphosphate hydrolases"/>
    <property type="match status" value="1"/>
</dbReference>
<dbReference type="AlphaFoldDB" id="A0A1T4LRM0"/>
<dbReference type="NCBIfam" id="NF008750">
    <property type="entry name" value="PRK11784.1-2"/>
    <property type="match status" value="1"/>
</dbReference>
<dbReference type="Pfam" id="PF26341">
    <property type="entry name" value="AAA_SelU"/>
    <property type="match status" value="1"/>
</dbReference>
<feature type="domain" description="Rhodanese" evidence="2">
    <location>
        <begin position="11"/>
        <end position="132"/>
    </location>
</feature>
<gene>
    <name evidence="3" type="ORF">SAMN02745119_01016</name>
</gene>
<dbReference type="SUPFAM" id="SSF52821">
    <property type="entry name" value="Rhodanese/Cell cycle control phosphatase"/>
    <property type="match status" value="1"/>
</dbReference>
<dbReference type="InterPro" id="IPR058840">
    <property type="entry name" value="AAA_SelU"/>
</dbReference>
<keyword evidence="4" id="KW-1185">Reference proteome</keyword>
<dbReference type="InterPro" id="IPR027417">
    <property type="entry name" value="P-loop_NTPase"/>
</dbReference>
<dbReference type="GO" id="GO:0004792">
    <property type="term" value="F:thiosulfate-cyanide sulfurtransferase activity"/>
    <property type="evidence" value="ECO:0007669"/>
    <property type="project" value="InterPro"/>
</dbReference>
<dbReference type="NCBIfam" id="NF008752">
    <property type="entry name" value="PRK11784.1-4"/>
    <property type="match status" value="1"/>
</dbReference>
<name>A0A1T4LRM0_9BACT</name>
<dbReference type="PROSITE" id="PS00380">
    <property type="entry name" value="RHODANESE_1"/>
    <property type="match status" value="1"/>
</dbReference>
<dbReference type="InterPro" id="IPR001307">
    <property type="entry name" value="Thiosulphate_STrfase_CS"/>
</dbReference>
<evidence type="ECO:0000313" key="4">
    <source>
        <dbReference type="Proteomes" id="UP000190102"/>
    </source>
</evidence>
<dbReference type="PANTHER" id="PTHR30401">
    <property type="entry name" value="TRNA 2-SELENOURIDINE SYNTHASE"/>
    <property type="match status" value="1"/>
</dbReference>
<dbReference type="InterPro" id="IPR036873">
    <property type="entry name" value="Rhodanese-like_dom_sf"/>
</dbReference>
<dbReference type="NCBIfam" id="TIGR03167">
    <property type="entry name" value="tRNA_sel_U_synt"/>
    <property type="match status" value="1"/>
</dbReference>
<dbReference type="InterPro" id="IPR001763">
    <property type="entry name" value="Rhodanese-like_dom"/>
</dbReference>
<dbReference type="Gene3D" id="3.40.250.10">
    <property type="entry name" value="Rhodanese-like domain"/>
    <property type="match status" value="1"/>
</dbReference>
<evidence type="ECO:0000256" key="1">
    <source>
        <dbReference type="ARBA" id="ARBA00023266"/>
    </source>
</evidence>
<evidence type="ECO:0000313" key="3">
    <source>
        <dbReference type="EMBL" id="SJZ57094.1"/>
    </source>
</evidence>
<keyword evidence="1" id="KW-0711">Selenium</keyword>
<sequence length="340" mass="38207">MARTIPFDPSLLETHCIIDARTPLEFAEDHLPGAINVPILTDAERVEIGTLYKQQGPQIARIRGLELTCHRFPAIVATIAEAAQGRPTLVYCWRGGLRSESIAMLLEMTGYPVVKLAGGYKSFRTIVSAFFESVSLPVQLVVLHGMTGSGKTEFLQQLPQERYTTIDLEGLARHRGSAFGSLGLGEQPPQKRFETLLWDAFRKAPTDRPIVVEGESKRIGRVNLPGDLHEVMAASTKVWCTVSVATRVKRLSAEYAKEEYRQPMAEALERIKKKLGGPQYEELQRKLAAWDIPGVAQDLIEQYYDKLYYRVRKWEPQGTISLEDYQQAEEELAKICGEES</sequence>
<accession>A0A1T4LRM0</accession>
<organism evidence="3 4">
    <name type="scientific">Trichlorobacter thiogenes</name>
    <dbReference type="NCBI Taxonomy" id="115783"/>
    <lineage>
        <taxon>Bacteria</taxon>
        <taxon>Pseudomonadati</taxon>
        <taxon>Thermodesulfobacteriota</taxon>
        <taxon>Desulfuromonadia</taxon>
        <taxon>Geobacterales</taxon>
        <taxon>Geobacteraceae</taxon>
        <taxon>Trichlorobacter</taxon>
    </lineage>
</organism>
<proteinExistence type="predicted"/>
<dbReference type="Pfam" id="PF00581">
    <property type="entry name" value="Rhodanese"/>
    <property type="match status" value="1"/>
</dbReference>
<dbReference type="PROSITE" id="PS50206">
    <property type="entry name" value="RHODANESE_3"/>
    <property type="match status" value="1"/>
</dbReference>
<dbReference type="OrthoDB" id="285281at2"/>
<protein>
    <submittedName>
        <fullName evidence="3">tRNA 2-selenouridine synthase</fullName>
    </submittedName>
</protein>
<evidence type="ECO:0000259" key="2">
    <source>
        <dbReference type="PROSITE" id="PS50206"/>
    </source>
</evidence>
<dbReference type="STRING" id="115783.SAMN02745119_01016"/>